<evidence type="ECO:0008006" key="4">
    <source>
        <dbReference type="Google" id="ProtNLM"/>
    </source>
</evidence>
<gene>
    <name evidence="2" type="ORF">PJIAN_162</name>
</gene>
<dbReference type="SUPFAM" id="SSF48208">
    <property type="entry name" value="Six-hairpin glycosidases"/>
    <property type="match status" value="1"/>
</dbReference>
<evidence type="ECO:0000313" key="3">
    <source>
        <dbReference type="Proteomes" id="UP000076586"/>
    </source>
</evidence>
<evidence type="ECO:0000256" key="1">
    <source>
        <dbReference type="SAM" id="SignalP"/>
    </source>
</evidence>
<name>A0A170Y3J4_9BACT</name>
<keyword evidence="3" id="KW-1185">Reference proteome</keyword>
<protein>
    <recommendedName>
        <fullName evidence="4">Glycosyl hydrolase family 65, N-terminal domain-containing protein</fullName>
    </recommendedName>
</protein>
<dbReference type="RefSeq" id="WP_068701042.1">
    <property type="nucleotide sequence ID" value="NZ_BDCR01000001.1"/>
</dbReference>
<dbReference type="Proteomes" id="UP000076586">
    <property type="component" value="Unassembled WGS sequence"/>
</dbReference>
<reference evidence="3" key="1">
    <citation type="submission" date="2016-04" db="EMBL/GenBank/DDBJ databases">
        <title>Draft genome sequence of Paludibacter jiangxiensis strain NM7.</title>
        <authorList>
            <person name="Qiu Y."/>
            <person name="Matsuura N."/>
            <person name="Ohashi A."/>
            <person name="Tourlousse M.D."/>
            <person name="Sekiguchi Y."/>
        </authorList>
    </citation>
    <scope>NUCLEOTIDE SEQUENCE [LARGE SCALE GENOMIC DNA]</scope>
    <source>
        <strain evidence="3">NM7</strain>
    </source>
</reference>
<dbReference type="AlphaFoldDB" id="A0A170Y3J4"/>
<dbReference type="Gene3D" id="1.50.10.10">
    <property type="match status" value="1"/>
</dbReference>
<keyword evidence="1" id="KW-0732">Signal</keyword>
<comment type="caution">
    <text evidence="2">The sequence shown here is derived from an EMBL/GenBank/DDBJ whole genome shotgun (WGS) entry which is preliminary data.</text>
</comment>
<reference evidence="3" key="2">
    <citation type="journal article" date="2017" name="Genome Announc.">
        <title>Draft genome sequence of Paludibacter jiangxiensis NM7(T), a propionate-producing fermentative bacterium.</title>
        <authorList>
            <person name="Qiu Y.-L."/>
            <person name="Tourlousse D.M."/>
            <person name="Matsuura N."/>
            <person name="Ohashi A."/>
            <person name="Sekiguchi Y."/>
        </authorList>
    </citation>
    <scope>NUCLEOTIDE SEQUENCE [LARGE SCALE GENOMIC DNA]</scope>
    <source>
        <strain evidence="3">NM7</strain>
    </source>
</reference>
<accession>A0A170Y3J4</accession>
<dbReference type="InterPro" id="IPR008928">
    <property type="entry name" value="6-hairpin_glycosidase_sf"/>
</dbReference>
<sequence length="709" mass="80717">MKLLLNSKCLLFTLWIVPSCLWAAMNRQALVERNNPVVHSFDSLSSLSVGNGNFAFTADASGLQTFPELYKNGVPLGTQSQWGWHSFANPNNYRFEETLKDYDFHGWNEPYSTEFKEGRQKEASEWFRENPHRLHLGVVGLELQNIQGQKATVSDFTNINQTLDLWNGKLNSSYLLFGKPVAVQTVCHPAEDMIAVSVNSALIRSGNLKFNLRFPYPSGKHTDDACNWSKPEAFATSIVESGAGYAIICCRLDATTYYVKLQWQGAASLSETKSHYYVLAPEGTDKFSFSCAFTKERPQLSLKDFAETQEASVSYWNNFWIKGAAADFSQCKDARAKEMERRVVLSQYLMAIQCAGNVPPQETGLTYNSWFGKFHLEMHWWHAVHFALWNRIDLLEKSMDWYNVAYNNAKKIAERQGFKGVRWMKMTDPSSIEAPSKVGSFLIWQQPHFIYMAELIYRDHPSKVVIEKYKKLVFETADFMASFATYDKAKNRYVLKGAIPAQETLRAAETTNPPFELAYWHYALSVAQQWRVRAGLPENKEWNKILKLLSPLAQKDGLYLAAETAPETYHDVRFTSDHMAVLGALGIFPQSRLVNPATMKNTLNWVWKNWNWDKTWGWDYPMTAMDAARLGDGEKAVGALLMNKRTNTYLVNGHNYQDERLRIYLPGNGGLLTAVAMMCAGWDGSKGNNPGFPKDGNWNVVWEGLKKMP</sequence>
<feature type="chain" id="PRO_5007904760" description="Glycosyl hydrolase family 65, N-terminal domain-containing protein" evidence="1">
    <location>
        <begin position="24"/>
        <end position="709"/>
    </location>
</feature>
<evidence type="ECO:0000313" key="2">
    <source>
        <dbReference type="EMBL" id="GAT61483.1"/>
    </source>
</evidence>
<dbReference type="STRING" id="681398.PJIAN_162"/>
<dbReference type="InterPro" id="IPR012341">
    <property type="entry name" value="6hp_glycosidase-like_sf"/>
</dbReference>
<organism evidence="2 3">
    <name type="scientific">Paludibacter jiangxiensis</name>
    <dbReference type="NCBI Taxonomy" id="681398"/>
    <lineage>
        <taxon>Bacteria</taxon>
        <taxon>Pseudomonadati</taxon>
        <taxon>Bacteroidota</taxon>
        <taxon>Bacteroidia</taxon>
        <taxon>Bacteroidales</taxon>
        <taxon>Paludibacteraceae</taxon>
        <taxon>Paludibacter</taxon>
    </lineage>
</organism>
<proteinExistence type="predicted"/>
<dbReference type="EMBL" id="BDCR01000001">
    <property type="protein sequence ID" value="GAT61483.1"/>
    <property type="molecule type" value="Genomic_DNA"/>
</dbReference>
<feature type="signal peptide" evidence="1">
    <location>
        <begin position="1"/>
        <end position="23"/>
    </location>
</feature>
<dbReference type="GO" id="GO:0005975">
    <property type="term" value="P:carbohydrate metabolic process"/>
    <property type="evidence" value="ECO:0007669"/>
    <property type="project" value="InterPro"/>
</dbReference>